<dbReference type="AlphaFoldDB" id="A0A6F8SM54"/>
<name>A0A6F8SM54_9ACTN</name>
<dbReference type="EMBL" id="AP022829">
    <property type="protein sequence ID" value="BCA89348.1"/>
    <property type="molecule type" value="Genomic_DNA"/>
</dbReference>
<accession>A0A6F8SM54</accession>
<dbReference type="Pfam" id="PF11756">
    <property type="entry name" value="YgbA_NO"/>
    <property type="match status" value="1"/>
</dbReference>
<proteinExistence type="predicted"/>
<sequence length="120" mass="13682">MRTMARIPDTPKVARRREREKRTISNMVAIYCAGNHEATARTETSHAGEALCPACKAIDDYCVLRTERCRSMAHKTSCEECGNHCYAPAQREQIRAIMRYAGPRMITRHPIAAIRHLLKK</sequence>
<dbReference type="NCBIfam" id="NF007714">
    <property type="entry name" value="PRK10410.1-2"/>
    <property type="match status" value="1"/>
</dbReference>
<evidence type="ECO:0000313" key="1">
    <source>
        <dbReference type="EMBL" id="BCA89348.1"/>
    </source>
</evidence>
<organism evidence="1 2">
    <name type="scientific">Adlercreutzia hattorii</name>
    <dbReference type="NCBI Taxonomy" id="2707299"/>
    <lineage>
        <taxon>Bacteria</taxon>
        <taxon>Bacillati</taxon>
        <taxon>Actinomycetota</taxon>
        <taxon>Coriobacteriia</taxon>
        <taxon>Eggerthellales</taxon>
        <taxon>Eggerthellaceae</taxon>
        <taxon>Adlercreutzia</taxon>
    </lineage>
</organism>
<dbReference type="InterPro" id="IPR020483">
    <property type="entry name" value="Uncharacterised_YgbA"/>
</dbReference>
<protein>
    <recommendedName>
        <fullName evidence="3">Nitrous oxide-stimulated promoter family protein</fullName>
    </recommendedName>
</protein>
<evidence type="ECO:0008006" key="3">
    <source>
        <dbReference type="Google" id="ProtNLM"/>
    </source>
</evidence>
<dbReference type="KEGG" id="ahat:ADCFC_19670"/>
<reference evidence="2" key="2">
    <citation type="submission" date="2020-03" db="EMBL/GenBank/DDBJ databases">
        <title>Complete Genome Sequence of Adlercreutzia sp. strain 8CFCBH1 Producing Equol, Isolated from Healthy Japanese Feces.</title>
        <authorList>
            <person name="Ogata Y."/>
            <person name="Sakamoto M."/>
            <person name="Ohkuma M."/>
            <person name="Hattori M."/>
            <person name="Suda W."/>
        </authorList>
    </citation>
    <scope>NUCLEOTIDE SEQUENCE [LARGE SCALE GENOMIC DNA]</scope>
    <source>
        <strain evidence="2">8CFCBH1</strain>
    </source>
</reference>
<dbReference type="Proteomes" id="UP000501727">
    <property type="component" value="Chromosome"/>
</dbReference>
<keyword evidence="2" id="KW-1185">Reference proteome</keyword>
<evidence type="ECO:0000313" key="2">
    <source>
        <dbReference type="Proteomes" id="UP000501727"/>
    </source>
</evidence>
<reference evidence="2" key="1">
    <citation type="journal article" date="2020" name="Microbiol. Resour. Announc.">
        <title>Complete Genome Sequence of Adlercreutzia sp. Strain 8CFCBH1, a Potent Producer of Equol, Isolated from Healthy Japanese Feces.</title>
        <authorList>
            <person name="Ogata Y."/>
            <person name="Sakamoto M."/>
            <person name="Ohkuma M."/>
            <person name="Hattori M."/>
            <person name="Suda W."/>
        </authorList>
    </citation>
    <scope>NUCLEOTIDE SEQUENCE [LARGE SCALE GENOMIC DNA]</scope>
    <source>
        <strain evidence="2">8CFCBH1</strain>
    </source>
</reference>
<gene>
    <name evidence="1" type="ORF">ADCFC_18450</name>
</gene>